<feature type="region of interest" description="Disordered" evidence="1">
    <location>
        <begin position="306"/>
        <end position="336"/>
    </location>
</feature>
<dbReference type="STRING" id="307972.A0A2G8LN70"/>
<dbReference type="Proteomes" id="UP000230750">
    <property type="component" value="Unassembled WGS sequence"/>
</dbReference>
<dbReference type="InterPro" id="IPR050784">
    <property type="entry name" value="IAP"/>
</dbReference>
<comment type="caution">
    <text evidence="2">The sequence shown here is derived from an EMBL/GenBank/DDBJ whole genome shotgun (WGS) entry which is preliminary data.</text>
</comment>
<dbReference type="GO" id="GO:0005737">
    <property type="term" value="C:cytoplasm"/>
    <property type="evidence" value="ECO:0007669"/>
    <property type="project" value="TreeGrafter"/>
</dbReference>
<dbReference type="AlphaFoldDB" id="A0A2G8LN70"/>
<organism evidence="2 3">
    <name type="scientific">Stichopus japonicus</name>
    <name type="common">Sea cucumber</name>
    <dbReference type="NCBI Taxonomy" id="307972"/>
    <lineage>
        <taxon>Eukaryota</taxon>
        <taxon>Metazoa</taxon>
        <taxon>Echinodermata</taxon>
        <taxon>Eleutherozoa</taxon>
        <taxon>Echinozoa</taxon>
        <taxon>Holothuroidea</taxon>
        <taxon>Aspidochirotacea</taxon>
        <taxon>Aspidochirotida</taxon>
        <taxon>Stichopodidae</taxon>
        <taxon>Apostichopus</taxon>
    </lineage>
</organism>
<evidence type="ECO:0000313" key="3">
    <source>
        <dbReference type="Proteomes" id="UP000230750"/>
    </source>
</evidence>
<evidence type="ECO:0000313" key="2">
    <source>
        <dbReference type="EMBL" id="PIK61630.1"/>
    </source>
</evidence>
<dbReference type="OrthoDB" id="5855668at2759"/>
<dbReference type="Gene3D" id="1.10.1170.10">
    <property type="entry name" value="Inhibitor Of Apoptosis Protein (2mihbC-IAP-1), Chain A"/>
    <property type="match status" value="3"/>
</dbReference>
<sequence length="336" mass="38142">MEDDEFNRLFNDGAMKSVSKRQLTFVEREWKNIIATKEMSTVGFCFTGEGDTVVCFACKGVLSSWKAGSVPLAKHLKAFPDCQFARDLANKCKRGSNLQFDNATAATANTAYDDSDFEDIIRLVEKSFYRSECNRLLSFAKSSTYFPEKPQEIARAGFYCKEDSLDTVKCFACLVEVKTWNRSDNSRLSTRKYHQIVLSKDESRAETKTPIKAKRDDPMHATAKHKEYVRENQRMESFSTWPECHFIKPIALAKAGFFKSGEKDEVTCFYCGVGLGYWEPGDDPLEEHGKGNSSCKWLKLLKSKNKVKEAKRKSDITKSSFEQKGGDTVKDPGQQK</sequence>
<dbReference type="GO" id="GO:0051726">
    <property type="term" value="P:regulation of cell cycle"/>
    <property type="evidence" value="ECO:0007669"/>
    <property type="project" value="TreeGrafter"/>
</dbReference>
<dbReference type="EMBL" id="MRZV01000028">
    <property type="protein sequence ID" value="PIK61630.1"/>
    <property type="molecule type" value="Genomic_DNA"/>
</dbReference>
<dbReference type="PROSITE" id="PS50143">
    <property type="entry name" value="BIR_REPEAT_2"/>
    <property type="match status" value="3"/>
</dbReference>
<dbReference type="CDD" id="cd00022">
    <property type="entry name" value="BIR"/>
    <property type="match status" value="1"/>
</dbReference>
<dbReference type="PANTHER" id="PTHR10044">
    <property type="entry name" value="INHIBITOR OF APOPTOSIS"/>
    <property type="match status" value="1"/>
</dbReference>
<protein>
    <submittedName>
        <fullName evidence="2">Xiap protein</fullName>
    </submittedName>
</protein>
<evidence type="ECO:0000256" key="1">
    <source>
        <dbReference type="SAM" id="MobiDB-lite"/>
    </source>
</evidence>
<name>A0A2G8LN70_STIJA</name>
<feature type="compositionally biased region" description="Basic and acidic residues" evidence="1">
    <location>
        <begin position="306"/>
        <end position="316"/>
    </location>
</feature>
<dbReference type="Pfam" id="PF00653">
    <property type="entry name" value="BIR"/>
    <property type="match status" value="3"/>
</dbReference>
<dbReference type="GO" id="GO:0005634">
    <property type="term" value="C:nucleus"/>
    <property type="evidence" value="ECO:0007669"/>
    <property type="project" value="TreeGrafter"/>
</dbReference>
<dbReference type="SMART" id="SM00238">
    <property type="entry name" value="BIR"/>
    <property type="match status" value="3"/>
</dbReference>
<dbReference type="InterPro" id="IPR001370">
    <property type="entry name" value="BIR_rpt"/>
</dbReference>
<reference evidence="2 3" key="1">
    <citation type="journal article" date="2017" name="PLoS Biol.">
        <title>The sea cucumber genome provides insights into morphological evolution and visceral regeneration.</title>
        <authorList>
            <person name="Zhang X."/>
            <person name="Sun L."/>
            <person name="Yuan J."/>
            <person name="Sun Y."/>
            <person name="Gao Y."/>
            <person name="Zhang L."/>
            <person name="Li S."/>
            <person name="Dai H."/>
            <person name="Hamel J.F."/>
            <person name="Liu C."/>
            <person name="Yu Y."/>
            <person name="Liu S."/>
            <person name="Lin W."/>
            <person name="Guo K."/>
            <person name="Jin S."/>
            <person name="Xu P."/>
            <person name="Storey K.B."/>
            <person name="Huan P."/>
            <person name="Zhang T."/>
            <person name="Zhou Y."/>
            <person name="Zhang J."/>
            <person name="Lin C."/>
            <person name="Li X."/>
            <person name="Xing L."/>
            <person name="Huo D."/>
            <person name="Sun M."/>
            <person name="Wang L."/>
            <person name="Mercier A."/>
            <person name="Li F."/>
            <person name="Yang H."/>
            <person name="Xiang J."/>
        </authorList>
    </citation>
    <scope>NUCLEOTIDE SEQUENCE [LARGE SCALE GENOMIC DNA]</scope>
    <source>
        <strain evidence="2">Shaxun</strain>
        <tissue evidence="2">Muscle</tissue>
    </source>
</reference>
<dbReference type="PANTHER" id="PTHR10044:SF139">
    <property type="entry name" value="DEATH-ASSOCIATED INHIBITOR OF APOPTOSIS 2"/>
    <property type="match status" value="1"/>
</dbReference>
<accession>A0A2G8LN70</accession>
<keyword evidence="3" id="KW-1185">Reference proteome</keyword>
<dbReference type="SUPFAM" id="SSF57924">
    <property type="entry name" value="Inhibitor of apoptosis (IAP) repeat"/>
    <property type="match status" value="3"/>
</dbReference>
<gene>
    <name evidence="2" type="ORF">BSL78_01448</name>
</gene>
<proteinExistence type="predicted"/>